<sequence>MSKPIGNPNQASAHELNEIKARPSRIFRVGRTGTTKSQPASTMQTLARLRRAKKSTEAPRKQSCAESPGPGQRLLDSRTLLWYMKQVLGKRERAQAEWKQERKRLKQDHREAEDKLKQEHRKVEDKLKRERSEVENELELKCREVEYKLQEVLQEKLELEIELQAQRRKVKRLVEKRQKQRWPVELERLGLGGTELEKAMGELPGIAQMQENENRELGMQIVEVGVDERNHRRQEYKHETIREEARPGSEPLANASQVFQERVLKFRLQRPPSEASLTQTDGGRSNAFSTFSYQSSRVSSVGPMPRINLSPHVS</sequence>
<evidence type="ECO:0000313" key="3">
    <source>
        <dbReference type="Proteomes" id="UP000307440"/>
    </source>
</evidence>
<proteinExistence type="predicted"/>
<evidence type="ECO:0000256" key="1">
    <source>
        <dbReference type="SAM" id="MobiDB-lite"/>
    </source>
</evidence>
<organism evidence="2 3">
    <name type="scientific">Coprinopsis marcescibilis</name>
    <name type="common">Agaric fungus</name>
    <name type="synonym">Psathyrella marcescibilis</name>
    <dbReference type="NCBI Taxonomy" id="230819"/>
    <lineage>
        <taxon>Eukaryota</taxon>
        <taxon>Fungi</taxon>
        <taxon>Dikarya</taxon>
        <taxon>Basidiomycota</taxon>
        <taxon>Agaricomycotina</taxon>
        <taxon>Agaricomycetes</taxon>
        <taxon>Agaricomycetidae</taxon>
        <taxon>Agaricales</taxon>
        <taxon>Agaricineae</taxon>
        <taxon>Psathyrellaceae</taxon>
        <taxon>Coprinopsis</taxon>
    </lineage>
</organism>
<feature type="compositionally biased region" description="Polar residues" evidence="1">
    <location>
        <begin position="275"/>
        <end position="299"/>
    </location>
</feature>
<reference evidence="2 3" key="1">
    <citation type="journal article" date="2019" name="Nat. Ecol. Evol.">
        <title>Megaphylogeny resolves global patterns of mushroom evolution.</title>
        <authorList>
            <person name="Varga T."/>
            <person name="Krizsan K."/>
            <person name="Foldi C."/>
            <person name="Dima B."/>
            <person name="Sanchez-Garcia M."/>
            <person name="Sanchez-Ramirez S."/>
            <person name="Szollosi G.J."/>
            <person name="Szarkandi J.G."/>
            <person name="Papp V."/>
            <person name="Albert L."/>
            <person name="Andreopoulos W."/>
            <person name="Angelini C."/>
            <person name="Antonin V."/>
            <person name="Barry K.W."/>
            <person name="Bougher N.L."/>
            <person name="Buchanan P."/>
            <person name="Buyck B."/>
            <person name="Bense V."/>
            <person name="Catcheside P."/>
            <person name="Chovatia M."/>
            <person name="Cooper J."/>
            <person name="Damon W."/>
            <person name="Desjardin D."/>
            <person name="Finy P."/>
            <person name="Geml J."/>
            <person name="Haridas S."/>
            <person name="Hughes K."/>
            <person name="Justo A."/>
            <person name="Karasinski D."/>
            <person name="Kautmanova I."/>
            <person name="Kiss B."/>
            <person name="Kocsube S."/>
            <person name="Kotiranta H."/>
            <person name="LaButti K.M."/>
            <person name="Lechner B.E."/>
            <person name="Liimatainen K."/>
            <person name="Lipzen A."/>
            <person name="Lukacs Z."/>
            <person name="Mihaltcheva S."/>
            <person name="Morgado L.N."/>
            <person name="Niskanen T."/>
            <person name="Noordeloos M.E."/>
            <person name="Ohm R.A."/>
            <person name="Ortiz-Santana B."/>
            <person name="Ovrebo C."/>
            <person name="Racz N."/>
            <person name="Riley R."/>
            <person name="Savchenko A."/>
            <person name="Shiryaev A."/>
            <person name="Soop K."/>
            <person name="Spirin V."/>
            <person name="Szebenyi C."/>
            <person name="Tomsovsky M."/>
            <person name="Tulloss R.E."/>
            <person name="Uehling J."/>
            <person name="Grigoriev I.V."/>
            <person name="Vagvolgyi C."/>
            <person name="Papp T."/>
            <person name="Martin F.M."/>
            <person name="Miettinen O."/>
            <person name="Hibbett D.S."/>
            <person name="Nagy L.G."/>
        </authorList>
    </citation>
    <scope>NUCLEOTIDE SEQUENCE [LARGE SCALE GENOMIC DNA]</scope>
    <source>
        <strain evidence="2 3">CBS 121175</strain>
    </source>
</reference>
<keyword evidence="3" id="KW-1185">Reference proteome</keyword>
<dbReference type="AlphaFoldDB" id="A0A5C3KPQ3"/>
<dbReference type="Proteomes" id="UP000307440">
    <property type="component" value="Unassembled WGS sequence"/>
</dbReference>
<feature type="compositionally biased region" description="Basic and acidic residues" evidence="1">
    <location>
        <begin position="91"/>
        <end position="100"/>
    </location>
</feature>
<feature type="compositionally biased region" description="Polar residues" evidence="1">
    <location>
        <begin position="32"/>
        <end position="45"/>
    </location>
</feature>
<evidence type="ECO:0000313" key="2">
    <source>
        <dbReference type="EMBL" id="TFK22127.1"/>
    </source>
</evidence>
<protein>
    <submittedName>
        <fullName evidence="2">Uncharacterized protein</fullName>
    </submittedName>
</protein>
<dbReference type="EMBL" id="ML210249">
    <property type="protein sequence ID" value="TFK22127.1"/>
    <property type="molecule type" value="Genomic_DNA"/>
</dbReference>
<gene>
    <name evidence="2" type="ORF">FA15DRAFT_671863</name>
</gene>
<feature type="region of interest" description="Disordered" evidence="1">
    <location>
        <begin position="270"/>
        <end position="314"/>
    </location>
</feature>
<name>A0A5C3KPQ3_COPMA</name>
<feature type="compositionally biased region" description="Basic and acidic residues" evidence="1">
    <location>
        <begin position="108"/>
        <end position="132"/>
    </location>
</feature>
<accession>A0A5C3KPQ3</accession>
<feature type="region of interest" description="Disordered" evidence="1">
    <location>
        <begin position="91"/>
        <end position="132"/>
    </location>
</feature>
<feature type="region of interest" description="Disordered" evidence="1">
    <location>
        <begin position="1"/>
        <end position="73"/>
    </location>
</feature>